<reference evidence="1 2" key="1">
    <citation type="submission" date="2018-08" db="EMBL/GenBank/DDBJ databases">
        <title>Genomic Encyclopedia of Archaeal and Bacterial Type Strains, Phase II (KMG-II): from individual species to whole genera.</title>
        <authorList>
            <person name="Goeker M."/>
        </authorList>
    </citation>
    <scope>NUCLEOTIDE SEQUENCE [LARGE SCALE GENOMIC DNA]</scope>
    <source>
        <strain evidence="1 2">DSM 45791</strain>
    </source>
</reference>
<dbReference type="RefSeq" id="WP_211353240.1">
    <property type="nucleotide sequence ID" value="NZ_CP144375.1"/>
</dbReference>
<comment type="caution">
    <text evidence="1">The sequence shown here is derived from an EMBL/GenBank/DDBJ whole genome shotgun (WGS) entry which is preliminary data.</text>
</comment>
<name>A0A3E0HEQ9_9PSEU</name>
<evidence type="ECO:0000313" key="1">
    <source>
        <dbReference type="EMBL" id="REH43653.1"/>
    </source>
</evidence>
<keyword evidence="2" id="KW-1185">Reference proteome</keyword>
<organism evidence="1 2">
    <name type="scientific">Kutzneria buriramensis</name>
    <dbReference type="NCBI Taxonomy" id="1045776"/>
    <lineage>
        <taxon>Bacteria</taxon>
        <taxon>Bacillati</taxon>
        <taxon>Actinomycetota</taxon>
        <taxon>Actinomycetes</taxon>
        <taxon>Pseudonocardiales</taxon>
        <taxon>Pseudonocardiaceae</taxon>
        <taxon>Kutzneria</taxon>
    </lineage>
</organism>
<proteinExistence type="predicted"/>
<gene>
    <name evidence="1" type="ORF">BCF44_109196</name>
</gene>
<evidence type="ECO:0000313" key="2">
    <source>
        <dbReference type="Proteomes" id="UP000256269"/>
    </source>
</evidence>
<dbReference type="AlphaFoldDB" id="A0A3E0HEQ9"/>
<sequence>MADTHPVVHAHDQATTRHYLMHYPAHPPREGDPHYRDFDEFRRRTKATAQCAFAVETGDTSECRGGLELHHTHVEFSLQQGVDLARLEHLYPGIGNPDEVGAWIETAANLVWLCAFHHRGHGGVHTAAAADYEASKWVRGLIT</sequence>
<protein>
    <submittedName>
        <fullName evidence="1">Uncharacterized protein</fullName>
    </submittedName>
</protein>
<dbReference type="EMBL" id="QUNO01000009">
    <property type="protein sequence ID" value="REH43653.1"/>
    <property type="molecule type" value="Genomic_DNA"/>
</dbReference>
<dbReference type="Proteomes" id="UP000256269">
    <property type="component" value="Unassembled WGS sequence"/>
</dbReference>
<accession>A0A3E0HEQ9</accession>